<reference evidence="3" key="1">
    <citation type="submission" date="2023-02" db="EMBL/GenBank/DDBJ databases">
        <title>Actinokineospora globicatena NBRC 15670.</title>
        <authorList>
            <person name="Ichikawa N."/>
            <person name="Sato H."/>
            <person name="Tonouchi N."/>
        </authorList>
    </citation>
    <scope>NUCLEOTIDE SEQUENCE</scope>
    <source>
        <strain evidence="3">NBRC 15670</strain>
    </source>
</reference>
<accession>A0A9W6QH30</accession>
<dbReference type="InterPro" id="IPR041522">
    <property type="entry name" value="CdaR_GGDEF"/>
</dbReference>
<dbReference type="SUPFAM" id="SSF55781">
    <property type="entry name" value="GAF domain-like"/>
    <property type="match status" value="1"/>
</dbReference>
<dbReference type="Gene3D" id="3.30.450.40">
    <property type="match status" value="1"/>
</dbReference>
<dbReference type="InterPro" id="IPR025736">
    <property type="entry name" value="PucR_C-HTH_dom"/>
</dbReference>
<dbReference type="InterPro" id="IPR003018">
    <property type="entry name" value="GAF"/>
</dbReference>
<dbReference type="Gene3D" id="1.10.10.2840">
    <property type="entry name" value="PucR C-terminal helix-turn-helix domain"/>
    <property type="match status" value="1"/>
</dbReference>
<dbReference type="RefSeq" id="WP_253836650.1">
    <property type="nucleotide sequence ID" value="NZ_BAAAVC010000002.1"/>
</dbReference>
<dbReference type="EMBL" id="BSSD01000001">
    <property type="protein sequence ID" value="GLW90308.1"/>
    <property type="molecule type" value="Genomic_DNA"/>
</dbReference>
<name>A0A9W6QH30_9PSEU</name>
<gene>
    <name evidence="3" type="ORF">Aglo03_11240</name>
</gene>
<comment type="caution">
    <text evidence="3">The sequence shown here is derived from an EMBL/GenBank/DDBJ whole genome shotgun (WGS) entry which is preliminary data.</text>
</comment>
<evidence type="ECO:0000259" key="2">
    <source>
        <dbReference type="SMART" id="SM00065"/>
    </source>
</evidence>
<dbReference type="SMART" id="SM00065">
    <property type="entry name" value="GAF"/>
    <property type="match status" value="1"/>
</dbReference>
<dbReference type="Proteomes" id="UP001165042">
    <property type="component" value="Unassembled WGS sequence"/>
</dbReference>
<proteinExistence type="inferred from homology"/>
<dbReference type="Pfam" id="PF13556">
    <property type="entry name" value="HTH_30"/>
    <property type="match status" value="1"/>
</dbReference>
<evidence type="ECO:0000313" key="3">
    <source>
        <dbReference type="EMBL" id="GLW90308.1"/>
    </source>
</evidence>
<dbReference type="AlphaFoldDB" id="A0A9W6QH30"/>
<protein>
    <recommendedName>
        <fullName evidence="2">GAF domain-containing protein</fullName>
    </recommendedName>
</protein>
<feature type="domain" description="GAF" evidence="2">
    <location>
        <begin position="86"/>
        <end position="235"/>
    </location>
</feature>
<sequence>MGVVDRLFDADSTVLALLELLSNNAPQHEFDALVARAADAGMDVAALEHARRLALTIADQLNRYRQREADFSALVDTAREFTVVADVDSLLKMITRRTRLLLGVDMAYISFPDGDSIYIRTADGHTSVLSVGLRLPGNGGLGNKVLASSAPFWTADYLNDDRIDHSPEIDEVVEAEGLRTIMAVPLFYGNKPSGALYAGSRRVRRFTADQVSLMSSLGDLAGVAIERARVQEHEQLRERQSAAETTAGAVRDFSRVHARMLELVIGGADLKAVFAEAHQHLGGGLRLCAANSDVLVALGDLPCEDHESLIGAMVQAQSAREPVRQASGLWTMPLYAGNRHFGALLVRPEHEPGEFELGLVQVAAHAATAYLLLDDRAGASEDQIRDELLDDLLAQPQRPPQQLRKRALRMGMDLTKPHVVVVARPTEDALGKISVWASSYSHRCGGLKTLHRDCAVLLIPGDDPDAAVRAVFDSATASLRQSITVSASSPVEDAASVFHGHREAVRCMEAMTALGMTNRASSARQLGFLGILLSDHHDVDAFVHSVLGPVLDYDQLRTTELTRTLEAYFEEGSSPTYAAKKLHVHANTVARRLERITELLGPEWQQPAQALEVQLALRLNRVRSVLDQGGHPGAPEADPGDQLA</sequence>
<dbReference type="Pfam" id="PF17853">
    <property type="entry name" value="GGDEF_2"/>
    <property type="match status" value="1"/>
</dbReference>
<dbReference type="Pfam" id="PF13185">
    <property type="entry name" value="GAF_2"/>
    <property type="match status" value="1"/>
</dbReference>
<dbReference type="InterPro" id="IPR042070">
    <property type="entry name" value="PucR_C-HTH_sf"/>
</dbReference>
<comment type="similarity">
    <text evidence="1">Belongs to the CdaR family.</text>
</comment>
<keyword evidence="4" id="KW-1185">Reference proteome</keyword>
<evidence type="ECO:0000256" key="1">
    <source>
        <dbReference type="ARBA" id="ARBA00006754"/>
    </source>
</evidence>
<organism evidence="3 4">
    <name type="scientific">Actinokineospora globicatena</name>
    <dbReference type="NCBI Taxonomy" id="103729"/>
    <lineage>
        <taxon>Bacteria</taxon>
        <taxon>Bacillati</taxon>
        <taxon>Actinomycetota</taxon>
        <taxon>Actinomycetes</taxon>
        <taxon>Pseudonocardiales</taxon>
        <taxon>Pseudonocardiaceae</taxon>
        <taxon>Actinokineospora</taxon>
    </lineage>
</organism>
<dbReference type="InterPro" id="IPR051448">
    <property type="entry name" value="CdaR-like_regulators"/>
</dbReference>
<dbReference type="PANTHER" id="PTHR33744:SF1">
    <property type="entry name" value="DNA-BINDING TRANSCRIPTIONAL ACTIVATOR ADER"/>
    <property type="match status" value="1"/>
</dbReference>
<evidence type="ECO:0000313" key="4">
    <source>
        <dbReference type="Proteomes" id="UP001165042"/>
    </source>
</evidence>
<dbReference type="InterPro" id="IPR029016">
    <property type="entry name" value="GAF-like_dom_sf"/>
</dbReference>
<dbReference type="PANTHER" id="PTHR33744">
    <property type="entry name" value="CARBOHYDRATE DIACID REGULATOR"/>
    <property type="match status" value="1"/>
</dbReference>